<keyword evidence="2" id="KW-1185">Reference proteome</keyword>
<comment type="caution">
    <text evidence="1">The sequence shown here is derived from an EMBL/GenBank/DDBJ whole genome shotgun (WGS) entry which is preliminary data.</text>
</comment>
<accession>A0ABP7GAD5</accession>
<dbReference type="EMBL" id="BAABDD010000028">
    <property type="protein sequence ID" value="GAA3759072.1"/>
    <property type="molecule type" value="Genomic_DNA"/>
</dbReference>
<evidence type="ECO:0000313" key="2">
    <source>
        <dbReference type="Proteomes" id="UP001500908"/>
    </source>
</evidence>
<protein>
    <submittedName>
        <fullName evidence="1">Uncharacterized protein</fullName>
    </submittedName>
</protein>
<name>A0ABP7GAD5_9ACTN</name>
<dbReference type="RefSeq" id="WP_344975062.1">
    <property type="nucleotide sequence ID" value="NZ_BAABDD010000028.1"/>
</dbReference>
<evidence type="ECO:0000313" key="1">
    <source>
        <dbReference type="EMBL" id="GAA3759072.1"/>
    </source>
</evidence>
<proteinExistence type="predicted"/>
<gene>
    <name evidence="1" type="ORF">GCM10022402_41300</name>
</gene>
<sequence>MSGGHDPLLELLRTHYGDHWTIRRTQHLWVATAVDRDVPHAPTLVEPDVETFVGQLEDPPARVGRSLLSQPWVSDMLNDLRDGTFWSGTPPVT</sequence>
<organism evidence="1 2">
    <name type="scientific">Salinactinospora qingdaonensis</name>
    <dbReference type="NCBI Taxonomy" id="702744"/>
    <lineage>
        <taxon>Bacteria</taxon>
        <taxon>Bacillati</taxon>
        <taxon>Actinomycetota</taxon>
        <taxon>Actinomycetes</taxon>
        <taxon>Streptosporangiales</taxon>
        <taxon>Nocardiopsidaceae</taxon>
        <taxon>Salinactinospora</taxon>
    </lineage>
</organism>
<reference evidence="2" key="1">
    <citation type="journal article" date="2019" name="Int. J. Syst. Evol. Microbiol.">
        <title>The Global Catalogue of Microorganisms (GCM) 10K type strain sequencing project: providing services to taxonomists for standard genome sequencing and annotation.</title>
        <authorList>
            <consortium name="The Broad Institute Genomics Platform"/>
            <consortium name="The Broad Institute Genome Sequencing Center for Infectious Disease"/>
            <person name="Wu L."/>
            <person name="Ma J."/>
        </authorList>
    </citation>
    <scope>NUCLEOTIDE SEQUENCE [LARGE SCALE GENOMIC DNA]</scope>
    <source>
        <strain evidence="2">JCM 17137</strain>
    </source>
</reference>
<dbReference type="Proteomes" id="UP001500908">
    <property type="component" value="Unassembled WGS sequence"/>
</dbReference>